<organism evidence="2 3">
    <name type="scientific">Bacillus thuringiensis</name>
    <dbReference type="NCBI Taxonomy" id="1428"/>
    <lineage>
        <taxon>Bacteria</taxon>
        <taxon>Bacillati</taxon>
        <taxon>Bacillota</taxon>
        <taxon>Bacilli</taxon>
        <taxon>Bacillales</taxon>
        <taxon>Bacillaceae</taxon>
        <taxon>Bacillus</taxon>
        <taxon>Bacillus cereus group</taxon>
    </lineage>
</organism>
<dbReference type="RefSeq" id="WP_098678780.1">
    <property type="nucleotide sequence ID" value="NZ_NVCU01000070.1"/>
</dbReference>
<evidence type="ECO:0000313" key="3">
    <source>
        <dbReference type="Proteomes" id="UP000225910"/>
    </source>
</evidence>
<keyword evidence="1" id="KW-1133">Transmembrane helix</keyword>
<evidence type="ECO:0000256" key="1">
    <source>
        <dbReference type="SAM" id="Phobius"/>
    </source>
</evidence>
<keyword evidence="1" id="KW-0812">Transmembrane</keyword>
<dbReference type="AlphaFoldDB" id="A0A9X7B1B7"/>
<evidence type="ECO:0000313" key="2">
    <source>
        <dbReference type="EMBL" id="PFT95673.1"/>
    </source>
</evidence>
<feature type="transmembrane region" description="Helical" evidence="1">
    <location>
        <begin position="48"/>
        <end position="71"/>
    </location>
</feature>
<feature type="transmembrane region" description="Helical" evidence="1">
    <location>
        <begin position="21"/>
        <end position="42"/>
    </location>
</feature>
<protein>
    <submittedName>
        <fullName evidence="2">Uncharacterized protein</fullName>
    </submittedName>
</protein>
<accession>A0A9X7B1B7</accession>
<dbReference type="EMBL" id="NVCU01000070">
    <property type="protein sequence ID" value="PFT95673.1"/>
    <property type="molecule type" value="Genomic_DNA"/>
</dbReference>
<sequence length="84" mass="9989">MNKFQTMKDLKEELRDNVLSSFFISLGTLISIIFGHLTKNLFDTNLYVWVYIISCYVVPFIFMLLGIWLVVRTKRIVKEIRNLQ</sequence>
<name>A0A9X7B1B7_BACTU</name>
<dbReference type="Proteomes" id="UP000225910">
    <property type="component" value="Unassembled WGS sequence"/>
</dbReference>
<gene>
    <name evidence="2" type="ORF">COK81_10600</name>
</gene>
<reference evidence="2 3" key="1">
    <citation type="submission" date="2017-09" db="EMBL/GenBank/DDBJ databases">
        <title>Large-scale bioinformatics analysis of Bacillus genomes uncovers conserved roles of natural products in bacterial physiology.</title>
        <authorList>
            <consortium name="Agbiome Team Llc"/>
            <person name="Bleich R.M."/>
            <person name="Grubbs K.J."/>
            <person name="Santa Maria K.C."/>
            <person name="Allen S.E."/>
            <person name="Farag S."/>
            <person name="Shank E.A."/>
            <person name="Bowers A."/>
        </authorList>
    </citation>
    <scope>NUCLEOTIDE SEQUENCE [LARGE SCALE GENOMIC DNA]</scope>
    <source>
        <strain evidence="2 3">AFS064137</strain>
    </source>
</reference>
<keyword evidence="1" id="KW-0472">Membrane</keyword>
<proteinExistence type="predicted"/>
<comment type="caution">
    <text evidence="2">The sequence shown here is derived from an EMBL/GenBank/DDBJ whole genome shotgun (WGS) entry which is preliminary data.</text>
</comment>